<feature type="transmembrane region" description="Helical" evidence="6">
    <location>
        <begin position="221"/>
        <end position="239"/>
    </location>
</feature>
<evidence type="ECO:0000256" key="6">
    <source>
        <dbReference type="SAM" id="Phobius"/>
    </source>
</evidence>
<evidence type="ECO:0000313" key="8">
    <source>
        <dbReference type="Proteomes" id="UP000001514"/>
    </source>
</evidence>
<evidence type="ECO:0000256" key="3">
    <source>
        <dbReference type="ARBA" id="ARBA00022692"/>
    </source>
</evidence>
<evidence type="ECO:0000256" key="4">
    <source>
        <dbReference type="ARBA" id="ARBA00022989"/>
    </source>
</evidence>
<dbReference type="AlphaFoldDB" id="D8RFN0"/>
<evidence type="ECO:0000256" key="2">
    <source>
        <dbReference type="ARBA" id="ARBA00006840"/>
    </source>
</evidence>
<feature type="transmembrane region" description="Helical" evidence="6">
    <location>
        <begin position="68"/>
        <end position="96"/>
    </location>
</feature>
<evidence type="ECO:0000313" key="7">
    <source>
        <dbReference type="EMBL" id="EFJ29148.1"/>
    </source>
</evidence>
<comment type="subcellular location">
    <subcellularLocation>
        <location evidence="1">Membrane</location>
        <topology evidence="1">Multi-pass membrane protein</topology>
    </subcellularLocation>
</comment>
<feature type="transmembrane region" description="Helical" evidence="6">
    <location>
        <begin position="6"/>
        <end position="30"/>
    </location>
</feature>
<feature type="transmembrane region" description="Helical" evidence="6">
    <location>
        <begin position="42"/>
        <end position="62"/>
    </location>
</feature>
<gene>
    <name evidence="7" type="ORF">SELMODRAFT_231423</name>
</gene>
<keyword evidence="8" id="KW-1185">Reference proteome</keyword>
<proteinExistence type="inferred from homology"/>
<evidence type="ECO:0000256" key="5">
    <source>
        <dbReference type="ARBA" id="ARBA00023136"/>
    </source>
</evidence>
<keyword evidence="4 6" id="KW-1133">Transmembrane helix</keyword>
<dbReference type="HOGENOM" id="CLU_066970_0_0_1"/>
<dbReference type="InterPro" id="IPR044991">
    <property type="entry name" value="TET_plant"/>
</dbReference>
<keyword evidence="5 6" id="KW-0472">Membrane</keyword>
<evidence type="ECO:0000256" key="1">
    <source>
        <dbReference type="ARBA" id="ARBA00004141"/>
    </source>
</evidence>
<dbReference type="Pfam" id="PF00335">
    <property type="entry name" value="Tetraspanin"/>
    <property type="match status" value="1"/>
</dbReference>
<dbReference type="OMA" id="YISPTTW"/>
<comment type="similarity">
    <text evidence="2">Belongs to the tetraspanin (TM4SF) family.</text>
</comment>
<dbReference type="GO" id="GO:0009734">
    <property type="term" value="P:auxin-activated signaling pathway"/>
    <property type="evidence" value="ECO:0007669"/>
    <property type="project" value="InterPro"/>
</dbReference>
<dbReference type="GO" id="GO:0009506">
    <property type="term" value="C:plasmodesma"/>
    <property type="evidence" value="ECO:0000318"/>
    <property type="project" value="GO_Central"/>
</dbReference>
<dbReference type="GO" id="GO:0005886">
    <property type="term" value="C:plasma membrane"/>
    <property type="evidence" value="ECO:0000318"/>
    <property type="project" value="GO_Central"/>
</dbReference>
<dbReference type="Proteomes" id="UP000001514">
    <property type="component" value="Unassembled WGS sequence"/>
</dbReference>
<dbReference type="PANTHER" id="PTHR32191">
    <property type="entry name" value="TETRASPANIN-8-RELATED"/>
    <property type="match status" value="1"/>
</dbReference>
<accession>D8RFN0</accession>
<dbReference type="EMBL" id="GL377578">
    <property type="protein sequence ID" value="EFJ29148.1"/>
    <property type="molecule type" value="Genomic_DNA"/>
</dbReference>
<sequence>MGLTSNYLTGILNFAAMILSLAVIGAGIWLAHRHETVCVKFLQFPVIALGLFILLVSLAGFIGSCFRIAWLLWIYLLVMLLLILALLAFTAFAFVVTSRGGARHSLAGLGYEEYRLTDYSPWLQDRVKNPGNWAKIKSCLIAARVCVGLEEATFTNYSPLQSGCCRPPAACGFANATSWADPQNPNSDPDCSRWNQEDLCLDCDSCKAGVLENIKRDWRKVAFVSAVMFFFLVIVYSVGCCAFRNARKKEVLGF</sequence>
<name>D8RFN0_SELML</name>
<organism evidence="8">
    <name type="scientific">Selaginella moellendorffii</name>
    <name type="common">Spikemoss</name>
    <dbReference type="NCBI Taxonomy" id="88036"/>
    <lineage>
        <taxon>Eukaryota</taxon>
        <taxon>Viridiplantae</taxon>
        <taxon>Streptophyta</taxon>
        <taxon>Embryophyta</taxon>
        <taxon>Tracheophyta</taxon>
        <taxon>Lycopodiopsida</taxon>
        <taxon>Selaginellales</taxon>
        <taxon>Selaginellaceae</taxon>
        <taxon>Selaginella</taxon>
    </lineage>
</organism>
<dbReference type="PRINTS" id="PR00259">
    <property type="entry name" value="TMFOUR"/>
</dbReference>
<protein>
    <recommendedName>
        <fullName evidence="9">Tetraspanin family protein</fullName>
    </recommendedName>
</protein>
<dbReference type="eggNOG" id="ENOG502QQQH">
    <property type="taxonomic scope" value="Eukaryota"/>
</dbReference>
<dbReference type="KEGG" id="smo:SELMODRAFT_231423"/>
<dbReference type="OrthoDB" id="620353at2759"/>
<keyword evidence="3 6" id="KW-0812">Transmembrane</keyword>
<reference evidence="7 8" key="1">
    <citation type="journal article" date="2011" name="Science">
        <title>The Selaginella genome identifies genetic changes associated with the evolution of vascular plants.</title>
        <authorList>
            <person name="Banks J.A."/>
            <person name="Nishiyama T."/>
            <person name="Hasebe M."/>
            <person name="Bowman J.L."/>
            <person name="Gribskov M."/>
            <person name="dePamphilis C."/>
            <person name="Albert V.A."/>
            <person name="Aono N."/>
            <person name="Aoyama T."/>
            <person name="Ambrose B.A."/>
            <person name="Ashton N.W."/>
            <person name="Axtell M.J."/>
            <person name="Barker E."/>
            <person name="Barker M.S."/>
            <person name="Bennetzen J.L."/>
            <person name="Bonawitz N.D."/>
            <person name="Chapple C."/>
            <person name="Cheng C."/>
            <person name="Correa L.G."/>
            <person name="Dacre M."/>
            <person name="DeBarry J."/>
            <person name="Dreyer I."/>
            <person name="Elias M."/>
            <person name="Engstrom E.M."/>
            <person name="Estelle M."/>
            <person name="Feng L."/>
            <person name="Finet C."/>
            <person name="Floyd S.K."/>
            <person name="Frommer W.B."/>
            <person name="Fujita T."/>
            <person name="Gramzow L."/>
            <person name="Gutensohn M."/>
            <person name="Harholt J."/>
            <person name="Hattori M."/>
            <person name="Heyl A."/>
            <person name="Hirai T."/>
            <person name="Hiwatashi Y."/>
            <person name="Ishikawa M."/>
            <person name="Iwata M."/>
            <person name="Karol K.G."/>
            <person name="Koehler B."/>
            <person name="Kolukisaoglu U."/>
            <person name="Kubo M."/>
            <person name="Kurata T."/>
            <person name="Lalonde S."/>
            <person name="Li K."/>
            <person name="Li Y."/>
            <person name="Litt A."/>
            <person name="Lyons E."/>
            <person name="Manning G."/>
            <person name="Maruyama T."/>
            <person name="Michael T.P."/>
            <person name="Mikami K."/>
            <person name="Miyazaki S."/>
            <person name="Morinaga S."/>
            <person name="Murata T."/>
            <person name="Mueller-Roeber B."/>
            <person name="Nelson D.R."/>
            <person name="Obara M."/>
            <person name="Oguri Y."/>
            <person name="Olmstead R.G."/>
            <person name="Onodera N."/>
            <person name="Petersen B.L."/>
            <person name="Pils B."/>
            <person name="Prigge M."/>
            <person name="Rensing S.A."/>
            <person name="Riano-Pachon D.M."/>
            <person name="Roberts A.W."/>
            <person name="Sato Y."/>
            <person name="Scheller H.V."/>
            <person name="Schulz B."/>
            <person name="Schulz C."/>
            <person name="Shakirov E.V."/>
            <person name="Shibagaki N."/>
            <person name="Shinohara N."/>
            <person name="Shippen D.E."/>
            <person name="Soerensen I."/>
            <person name="Sotooka R."/>
            <person name="Sugimoto N."/>
            <person name="Sugita M."/>
            <person name="Sumikawa N."/>
            <person name="Tanurdzic M."/>
            <person name="Theissen G."/>
            <person name="Ulvskov P."/>
            <person name="Wakazuki S."/>
            <person name="Weng J.K."/>
            <person name="Willats W.W."/>
            <person name="Wipf D."/>
            <person name="Wolf P.G."/>
            <person name="Yang L."/>
            <person name="Zimmer A.D."/>
            <person name="Zhu Q."/>
            <person name="Mitros T."/>
            <person name="Hellsten U."/>
            <person name="Loque D."/>
            <person name="Otillar R."/>
            <person name="Salamov A."/>
            <person name="Schmutz J."/>
            <person name="Shapiro H."/>
            <person name="Lindquist E."/>
            <person name="Lucas S."/>
            <person name="Rokhsar D."/>
            <person name="Grigoriev I.V."/>
        </authorList>
    </citation>
    <scope>NUCLEOTIDE SEQUENCE [LARGE SCALE GENOMIC DNA]</scope>
</reference>
<evidence type="ECO:0008006" key="9">
    <source>
        <dbReference type="Google" id="ProtNLM"/>
    </source>
</evidence>
<dbReference type="InterPro" id="IPR018499">
    <property type="entry name" value="Tetraspanin/Peripherin"/>
</dbReference>
<dbReference type="InParanoid" id="D8RFN0"/>
<dbReference type="Gramene" id="EFJ29148">
    <property type="protein sequence ID" value="EFJ29148"/>
    <property type="gene ID" value="SELMODRAFT_231423"/>
</dbReference>